<sequence>MKNIMNPKWFFSAFAALVLLGIPFLVSGHGYPLGSIAVRHPWAAPTQTTTGSGYLGLKNRGARDDKLVSASTAIAAKAELYTLTKTDAGLKIEPVDAIAIPAGEEIRLKPGGPYIQFSDLKQPLAEGDRFPVLLKFQNAGEIIVEMFVQKNEKSSIY</sequence>
<evidence type="ECO:0000313" key="1">
    <source>
        <dbReference type="EMBL" id="CDH43150.1"/>
    </source>
</evidence>
<gene>
    <name evidence="1" type="ORF">BN874_1070008</name>
</gene>
<comment type="caution">
    <text evidence="1">The sequence shown here is derived from an EMBL/GenBank/DDBJ whole genome shotgun (WGS) entry which is preliminary data.</text>
</comment>
<dbReference type="Pfam" id="PF04314">
    <property type="entry name" value="PCuAC"/>
    <property type="match status" value="1"/>
</dbReference>
<dbReference type="InterPro" id="IPR007410">
    <property type="entry name" value="LpqE-like"/>
</dbReference>
<dbReference type="Gene3D" id="2.60.40.1890">
    <property type="entry name" value="PCu(A)C copper chaperone"/>
    <property type="match status" value="1"/>
</dbReference>
<dbReference type="PANTHER" id="PTHR36302:SF1">
    <property type="entry name" value="COPPER CHAPERONE PCU(A)C"/>
    <property type="match status" value="1"/>
</dbReference>
<proteinExistence type="predicted"/>
<protein>
    <recommendedName>
        <fullName evidence="3">Copper chaperone PCu(A)C</fullName>
    </recommendedName>
</protein>
<dbReference type="Proteomes" id="UP000019184">
    <property type="component" value="Unassembled WGS sequence"/>
</dbReference>
<organism evidence="1 2">
    <name type="scientific">Candidatus Contendobacter odensis Run_B_J11</name>
    <dbReference type="NCBI Taxonomy" id="1400861"/>
    <lineage>
        <taxon>Bacteria</taxon>
        <taxon>Pseudomonadati</taxon>
        <taxon>Pseudomonadota</taxon>
        <taxon>Gammaproteobacteria</taxon>
        <taxon>Candidatus Competibacteraceae</taxon>
        <taxon>Candidatus Contendibacter</taxon>
    </lineage>
</organism>
<name>A0A7U7G7Y1_9GAMM</name>
<dbReference type="InterPro" id="IPR058248">
    <property type="entry name" value="Lxx211020-like"/>
</dbReference>
<evidence type="ECO:0000313" key="2">
    <source>
        <dbReference type="Proteomes" id="UP000019184"/>
    </source>
</evidence>
<dbReference type="AlphaFoldDB" id="A0A7U7G7Y1"/>
<dbReference type="EMBL" id="CBTK010000010">
    <property type="protein sequence ID" value="CDH43150.1"/>
    <property type="molecule type" value="Genomic_DNA"/>
</dbReference>
<keyword evidence="2" id="KW-1185">Reference proteome</keyword>
<evidence type="ECO:0008006" key="3">
    <source>
        <dbReference type="Google" id="ProtNLM"/>
    </source>
</evidence>
<dbReference type="SUPFAM" id="SSF110087">
    <property type="entry name" value="DR1885-like metal-binding protein"/>
    <property type="match status" value="1"/>
</dbReference>
<reference evidence="1 2" key="1">
    <citation type="journal article" date="2014" name="ISME J.">
        <title>Candidatus Competibacter-lineage genomes retrieved from metagenomes reveal functional metabolic diversity.</title>
        <authorList>
            <person name="McIlroy S.J."/>
            <person name="Albertsen M."/>
            <person name="Andresen E.K."/>
            <person name="Saunders A.M."/>
            <person name="Kristiansen R."/>
            <person name="Stokholm-Bjerregaard M."/>
            <person name="Nielsen K.L."/>
            <person name="Nielsen P.H."/>
        </authorList>
    </citation>
    <scope>NUCLEOTIDE SEQUENCE [LARGE SCALE GENOMIC DNA]</scope>
    <source>
        <strain evidence="1 2">Run_B_J11</strain>
    </source>
</reference>
<dbReference type="InterPro" id="IPR036182">
    <property type="entry name" value="PCuAC_sf"/>
</dbReference>
<accession>A0A7U7G7Y1</accession>
<dbReference type="PANTHER" id="PTHR36302">
    <property type="entry name" value="BLR7088 PROTEIN"/>
    <property type="match status" value="1"/>
</dbReference>